<geneLocation type="plasmid" evidence="1 2">
    <name>unnamed4</name>
</geneLocation>
<name>A0AAX3AV89_HALDO</name>
<dbReference type="Pfam" id="PF13783">
    <property type="entry name" value="DUF4177"/>
    <property type="match status" value="1"/>
</dbReference>
<dbReference type="KEGG" id="hdo:MUK72_19780"/>
<dbReference type="Proteomes" id="UP000830542">
    <property type="component" value="Plasmid unnamed4"/>
</dbReference>
<dbReference type="EMBL" id="CP095009">
    <property type="protein sequence ID" value="UOO97385.1"/>
    <property type="molecule type" value="Genomic_DNA"/>
</dbReference>
<sequence>MADRPKWEYRMIEPSKGLTKREAINSEDKLNELGADGWRLVETVSYDQGGTKLFVLERRVDPDLDSDHDEGSS</sequence>
<dbReference type="InterPro" id="IPR025234">
    <property type="entry name" value="YjzH-like"/>
</dbReference>
<organism evidence="1 2">
    <name type="scientific">Halococcus dombrowskii</name>
    <dbReference type="NCBI Taxonomy" id="179637"/>
    <lineage>
        <taxon>Archaea</taxon>
        <taxon>Methanobacteriati</taxon>
        <taxon>Methanobacteriota</taxon>
        <taxon>Stenosarchaea group</taxon>
        <taxon>Halobacteria</taxon>
        <taxon>Halobacteriales</taxon>
        <taxon>Halococcaceae</taxon>
        <taxon>Halococcus</taxon>
    </lineage>
</organism>
<keyword evidence="1" id="KW-0614">Plasmid</keyword>
<protein>
    <submittedName>
        <fullName evidence="1">DUF4177 domain-containing protein</fullName>
    </submittedName>
</protein>
<keyword evidence="2" id="KW-1185">Reference proteome</keyword>
<evidence type="ECO:0000313" key="2">
    <source>
        <dbReference type="Proteomes" id="UP000830542"/>
    </source>
</evidence>
<proteinExistence type="predicted"/>
<accession>A0AAX3AV89</accession>
<evidence type="ECO:0000313" key="1">
    <source>
        <dbReference type="EMBL" id="UOO97385.1"/>
    </source>
</evidence>
<dbReference type="AlphaFoldDB" id="A0AAX3AV89"/>
<gene>
    <name evidence="1" type="ORF">MUK72_19780</name>
</gene>
<reference evidence="1" key="1">
    <citation type="submission" date="2022-04" db="EMBL/GenBank/DDBJ databases">
        <title>Sequencing and genomic assembly of Halococcus dombrowskii.</title>
        <authorList>
            <person name="Lim S.W."/>
            <person name="MacLea K.S."/>
        </authorList>
    </citation>
    <scope>NUCLEOTIDE SEQUENCE</scope>
    <source>
        <strain evidence="1">H4</strain>
        <plasmid evidence="1">unnamed4</plasmid>
    </source>
</reference>